<protein>
    <recommendedName>
        <fullName evidence="2">Cytokinin riboside 5'-monophosphate phosphoribohydrolase</fullName>
        <ecNumber evidence="2">3.2.2.n1</ecNumber>
    </recommendedName>
</protein>
<dbReference type="GO" id="GO:0005829">
    <property type="term" value="C:cytosol"/>
    <property type="evidence" value="ECO:0007669"/>
    <property type="project" value="TreeGrafter"/>
</dbReference>
<proteinExistence type="inferred from homology"/>
<name>Q0RCV1_FRAAA</name>
<evidence type="ECO:0000256" key="3">
    <source>
        <dbReference type="SAM" id="MobiDB-lite"/>
    </source>
</evidence>
<sequence>MNICVYCASSSAIDAAHVELAARTGAELARRGHTLVSGGGSVSCMGAVARAARAGGAHTIGVIPRALLALEVSDTDADELIVTDTMRERKALMDARADGFLALPGGLGTLEELLEIWVARVLSLHTKPVVVLDPGGVFGHLRLLVDGLVESGFVRPVARDTLIWADSVDEALDHLEAAAAPPSTVPAGAGAGAAAGTAPPQPTDREIIEGD</sequence>
<dbReference type="RefSeq" id="WP_011607150.1">
    <property type="nucleotide sequence ID" value="NC_008278.1"/>
</dbReference>
<evidence type="ECO:0000313" key="5">
    <source>
        <dbReference type="Proteomes" id="UP000000657"/>
    </source>
</evidence>
<accession>Q0RCV1</accession>
<feature type="compositionally biased region" description="Low complexity" evidence="3">
    <location>
        <begin position="180"/>
        <end position="198"/>
    </location>
</feature>
<dbReference type="InterPro" id="IPR005269">
    <property type="entry name" value="LOG"/>
</dbReference>
<keyword evidence="2" id="KW-0203">Cytokinin biosynthesis</keyword>
<dbReference type="Pfam" id="PF03641">
    <property type="entry name" value="Lysine_decarbox"/>
    <property type="match status" value="1"/>
</dbReference>
<dbReference type="OrthoDB" id="9801098at2"/>
<evidence type="ECO:0000313" key="4">
    <source>
        <dbReference type="EMBL" id="CAJ64723.1"/>
    </source>
</evidence>
<dbReference type="KEGG" id="fal:FRAAL6099"/>
<gene>
    <name evidence="4" type="ordered locus">FRAAL6099</name>
</gene>
<dbReference type="STRING" id="326424.FRAAL6099"/>
<dbReference type="GO" id="GO:0102682">
    <property type="term" value="F:cytokinin riboside 5'-monophosphate phosphoribohydrolase activity"/>
    <property type="evidence" value="ECO:0007669"/>
    <property type="project" value="RHEA"/>
</dbReference>
<evidence type="ECO:0000256" key="2">
    <source>
        <dbReference type="RuleBase" id="RU363015"/>
    </source>
</evidence>
<organism evidence="4 5">
    <name type="scientific">Frankia alni (strain DSM 45986 / CECT 9034 / ACN14a)</name>
    <dbReference type="NCBI Taxonomy" id="326424"/>
    <lineage>
        <taxon>Bacteria</taxon>
        <taxon>Bacillati</taxon>
        <taxon>Actinomycetota</taxon>
        <taxon>Actinomycetes</taxon>
        <taxon>Frankiales</taxon>
        <taxon>Frankiaceae</taxon>
        <taxon>Frankia</taxon>
    </lineage>
</organism>
<dbReference type="AlphaFoldDB" id="Q0RCV1"/>
<reference evidence="4 5" key="1">
    <citation type="journal article" date="2007" name="Genome Res.">
        <title>Genome characteristics of facultatively symbiotic Frankia sp. strains reflect host range and host plant biogeography.</title>
        <authorList>
            <person name="Normand P."/>
            <person name="Lapierre P."/>
            <person name="Tisa L.S."/>
            <person name="Gogarten J.P."/>
            <person name="Alloisio N."/>
            <person name="Bagnarol E."/>
            <person name="Bassi C.A."/>
            <person name="Berry A.M."/>
            <person name="Bickhart D.M."/>
            <person name="Choisne N."/>
            <person name="Couloux A."/>
            <person name="Cournoyer B."/>
            <person name="Cruveiller S."/>
            <person name="Daubin V."/>
            <person name="Demange N."/>
            <person name="Francino M.P."/>
            <person name="Goltsman E."/>
            <person name="Huang Y."/>
            <person name="Kopp O.R."/>
            <person name="Labarre L."/>
            <person name="Lapidus A."/>
            <person name="Lavire C."/>
            <person name="Marechal J."/>
            <person name="Martinez M."/>
            <person name="Mastronunzio J.E."/>
            <person name="Mullin B.C."/>
            <person name="Niemann J."/>
            <person name="Pujic P."/>
            <person name="Rawnsley T."/>
            <person name="Rouy Z."/>
            <person name="Schenowitz C."/>
            <person name="Sellstedt A."/>
            <person name="Tavares F."/>
            <person name="Tomkins J.P."/>
            <person name="Vallenet D."/>
            <person name="Valverde C."/>
            <person name="Wall L.G."/>
            <person name="Wang Y."/>
            <person name="Medigue C."/>
            <person name="Benson D.R."/>
        </authorList>
    </citation>
    <scope>NUCLEOTIDE SEQUENCE [LARGE SCALE GENOMIC DNA]</scope>
    <source>
        <strain evidence="5">DSM 45986 / CECT 9034 / ACN14a</strain>
    </source>
</reference>
<dbReference type="HOGENOM" id="CLU_058336_4_0_11"/>
<dbReference type="PANTHER" id="PTHR31223">
    <property type="entry name" value="LOG FAMILY PROTEIN YJL055W"/>
    <property type="match status" value="1"/>
</dbReference>
<feature type="region of interest" description="Disordered" evidence="3">
    <location>
        <begin position="180"/>
        <end position="211"/>
    </location>
</feature>
<keyword evidence="2" id="KW-0378">Hydrolase</keyword>
<dbReference type="Gene3D" id="3.40.50.450">
    <property type="match status" value="1"/>
</dbReference>
<dbReference type="Proteomes" id="UP000000657">
    <property type="component" value="Chromosome"/>
</dbReference>
<comment type="catalytic activity">
    <reaction evidence="2">
        <text>N(6)-(dimethylallyl)adenosine 5'-phosphate + H2O = N(6)-dimethylallyladenine + D-ribose 5-phosphate</text>
        <dbReference type="Rhea" id="RHEA:48560"/>
        <dbReference type="ChEBI" id="CHEBI:15377"/>
        <dbReference type="ChEBI" id="CHEBI:17660"/>
        <dbReference type="ChEBI" id="CHEBI:57526"/>
        <dbReference type="ChEBI" id="CHEBI:78346"/>
        <dbReference type="EC" id="3.2.2.n1"/>
    </reaction>
</comment>
<dbReference type="GO" id="GO:0009691">
    <property type="term" value="P:cytokinin biosynthetic process"/>
    <property type="evidence" value="ECO:0007669"/>
    <property type="project" value="UniProtKB-UniRule"/>
</dbReference>
<comment type="catalytic activity">
    <reaction evidence="2">
        <text>9-ribosyl-trans-zeatin 5'-phosphate + H2O = trans-zeatin + D-ribose 5-phosphate</text>
        <dbReference type="Rhea" id="RHEA:48564"/>
        <dbReference type="ChEBI" id="CHEBI:15377"/>
        <dbReference type="ChEBI" id="CHEBI:16522"/>
        <dbReference type="ChEBI" id="CHEBI:78346"/>
        <dbReference type="ChEBI" id="CHEBI:87947"/>
        <dbReference type="EC" id="3.2.2.n1"/>
    </reaction>
</comment>
<dbReference type="InterPro" id="IPR031100">
    <property type="entry name" value="LOG_fam"/>
</dbReference>
<dbReference type="eggNOG" id="COG1611">
    <property type="taxonomic scope" value="Bacteria"/>
</dbReference>
<dbReference type="SUPFAM" id="SSF102405">
    <property type="entry name" value="MCP/YpsA-like"/>
    <property type="match status" value="1"/>
</dbReference>
<dbReference type="EC" id="3.2.2.n1" evidence="2"/>
<comment type="similarity">
    <text evidence="1 2">Belongs to the LOG family.</text>
</comment>
<keyword evidence="5" id="KW-1185">Reference proteome</keyword>
<dbReference type="NCBIfam" id="TIGR00730">
    <property type="entry name" value="Rossman fold protein, TIGR00730 family"/>
    <property type="match status" value="1"/>
</dbReference>
<dbReference type="EMBL" id="CT573213">
    <property type="protein sequence ID" value="CAJ64723.1"/>
    <property type="molecule type" value="Genomic_DNA"/>
</dbReference>
<dbReference type="PANTHER" id="PTHR31223:SF70">
    <property type="entry name" value="LOG FAMILY PROTEIN YJL055W"/>
    <property type="match status" value="1"/>
</dbReference>
<evidence type="ECO:0000256" key="1">
    <source>
        <dbReference type="ARBA" id="ARBA00006763"/>
    </source>
</evidence>